<dbReference type="RefSeq" id="WP_150023193.1">
    <property type="nucleotide sequence ID" value="NZ_VWOJ01000002.1"/>
</dbReference>
<feature type="signal peptide" evidence="2">
    <location>
        <begin position="1"/>
        <end position="18"/>
    </location>
</feature>
<gene>
    <name evidence="3" type="ORF">F1654_09020</name>
</gene>
<feature type="chain" id="PRO_5024452068" evidence="2">
    <location>
        <begin position="19"/>
        <end position="125"/>
    </location>
</feature>
<organism evidence="3 4">
    <name type="scientific">Alkalicaulis satelles</name>
    <dbReference type="NCBI Taxonomy" id="2609175"/>
    <lineage>
        <taxon>Bacteria</taxon>
        <taxon>Pseudomonadati</taxon>
        <taxon>Pseudomonadota</taxon>
        <taxon>Alphaproteobacteria</taxon>
        <taxon>Maricaulales</taxon>
        <taxon>Maricaulaceae</taxon>
        <taxon>Alkalicaulis</taxon>
    </lineage>
</organism>
<evidence type="ECO:0000256" key="1">
    <source>
        <dbReference type="SAM" id="MobiDB-lite"/>
    </source>
</evidence>
<accession>A0A5M6ZGM8</accession>
<sequence>MGLSGLLTAILSLGAAQAAQPAVTEFTIDMVPLYDETRTQTGERHHCDFGDLPLAVLERSTRLGLVQIDSEDGPVWLRISDVRMGDRQFRMVEAPPSSGAPRAGRALRPVTGTDLSRPEGCPQPD</sequence>
<dbReference type="Proteomes" id="UP000325122">
    <property type="component" value="Unassembled WGS sequence"/>
</dbReference>
<name>A0A5M6ZGM8_9PROT</name>
<dbReference type="AlphaFoldDB" id="A0A5M6ZGM8"/>
<feature type="region of interest" description="Disordered" evidence="1">
    <location>
        <begin position="92"/>
        <end position="125"/>
    </location>
</feature>
<keyword evidence="2" id="KW-0732">Signal</keyword>
<evidence type="ECO:0000313" key="4">
    <source>
        <dbReference type="Proteomes" id="UP000325122"/>
    </source>
</evidence>
<proteinExistence type="predicted"/>
<dbReference type="EMBL" id="VWOJ01000002">
    <property type="protein sequence ID" value="KAA5803926.1"/>
    <property type="molecule type" value="Genomic_DNA"/>
</dbReference>
<evidence type="ECO:0000313" key="3">
    <source>
        <dbReference type="EMBL" id="KAA5803926.1"/>
    </source>
</evidence>
<protein>
    <submittedName>
        <fullName evidence="3">Uncharacterized protein</fullName>
    </submittedName>
</protein>
<comment type="caution">
    <text evidence="3">The sequence shown here is derived from an EMBL/GenBank/DDBJ whole genome shotgun (WGS) entry which is preliminary data.</text>
</comment>
<keyword evidence="4" id="KW-1185">Reference proteome</keyword>
<evidence type="ECO:0000256" key="2">
    <source>
        <dbReference type="SAM" id="SignalP"/>
    </source>
</evidence>
<reference evidence="3 4" key="1">
    <citation type="submission" date="2019-09" db="EMBL/GenBank/DDBJ databases">
        <authorList>
            <person name="Kevbrin V."/>
            <person name="Grouzdev D.S."/>
        </authorList>
    </citation>
    <scope>NUCLEOTIDE SEQUENCE [LARGE SCALE GENOMIC DNA]</scope>
    <source>
        <strain evidence="3 4">G-192</strain>
    </source>
</reference>